<evidence type="ECO:0000313" key="9">
    <source>
        <dbReference type="Proteomes" id="UP000070250"/>
    </source>
</evidence>
<keyword evidence="8" id="KW-0456">Lyase</keyword>
<keyword evidence="5" id="KW-0055">Arginine biosynthesis</keyword>
<evidence type="ECO:0000313" key="8">
    <source>
        <dbReference type="EMBL" id="AMN48221.1"/>
    </source>
</evidence>
<evidence type="ECO:0000256" key="6">
    <source>
        <dbReference type="NCBIfam" id="TIGR00838"/>
    </source>
</evidence>
<dbReference type="PANTHER" id="PTHR43814:SF1">
    <property type="entry name" value="ARGININOSUCCINATE LYASE"/>
    <property type="match status" value="1"/>
</dbReference>
<evidence type="ECO:0000259" key="7">
    <source>
        <dbReference type="Pfam" id="PF00206"/>
    </source>
</evidence>
<dbReference type="InterPro" id="IPR022761">
    <property type="entry name" value="Fumarate_lyase_N"/>
</dbReference>
<dbReference type="NCBIfam" id="TIGR00838">
    <property type="entry name" value="argH"/>
    <property type="match status" value="1"/>
</dbReference>
<dbReference type="GO" id="GO:0042450">
    <property type="term" value="P:L-arginine biosynthetic process via ornithine"/>
    <property type="evidence" value="ECO:0007669"/>
    <property type="project" value="UniProtKB-UniRule"/>
</dbReference>
<accession>A0A127FEC7</accession>
<dbReference type="Pfam" id="PF00206">
    <property type="entry name" value="Lyase_1"/>
    <property type="match status" value="1"/>
</dbReference>
<dbReference type="AlphaFoldDB" id="A0A127FEC7"/>
<comment type="similarity">
    <text evidence="3">In the N-terminal section; belongs to the lyase 1 family. Argininosuccinate lyase subfamily.</text>
</comment>
<dbReference type="InterPro" id="IPR009049">
    <property type="entry name" value="Argininosuccinate_lyase"/>
</dbReference>
<evidence type="ECO:0000256" key="4">
    <source>
        <dbReference type="ARBA" id="ARBA00012338"/>
    </source>
</evidence>
<gene>
    <name evidence="8" type="ORF">ACG33_14165</name>
</gene>
<dbReference type="OrthoDB" id="9769623at2"/>
<dbReference type="RefSeq" id="WP_066922145.1">
    <property type="nucleotide sequence ID" value="NZ_CP011971.1"/>
</dbReference>
<dbReference type="Gene3D" id="1.10.275.10">
    <property type="entry name" value="Fumarase/aspartase (N-terminal domain)"/>
    <property type="match status" value="1"/>
</dbReference>
<dbReference type="GO" id="GO:0005829">
    <property type="term" value="C:cytosol"/>
    <property type="evidence" value="ECO:0007669"/>
    <property type="project" value="TreeGrafter"/>
</dbReference>
<dbReference type="EC" id="4.3.2.1" evidence="4 6"/>
<keyword evidence="5" id="KW-0028">Amino-acid biosynthesis</keyword>
<dbReference type="EMBL" id="CP011971">
    <property type="protein sequence ID" value="AMN48221.1"/>
    <property type="molecule type" value="Genomic_DNA"/>
</dbReference>
<dbReference type="InterPro" id="IPR020557">
    <property type="entry name" value="Fumarate_lyase_CS"/>
</dbReference>
<dbReference type="STRING" id="465721.ACG33_14165"/>
<dbReference type="UniPathway" id="UPA00068">
    <property type="reaction ID" value="UER00114"/>
</dbReference>
<dbReference type="Gene3D" id="1.10.40.30">
    <property type="entry name" value="Fumarase/aspartase (C-terminal domain)"/>
    <property type="match status" value="1"/>
</dbReference>
<dbReference type="InterPro" id="IPR000362">
    <property type="entry name" value="Fumarate_lyase_fam"/>
</dbReference>
<dbReference type="PRINTS" id="PR00149">
    <property type="entry name" value="FUMRATELYASE"/>
</dbReference>
<evidence type="ECO:0000256" key="5">
    <source>
        <dbReference type="ARBA" id="ARBA00022571"/>
    </source>
</evidence>
<dbReference type="Proteomes" id="UP000070250">
    <property type="component" value="Chromosome"/>
</dbReference>
<name>A0A127FEC7_STEDE</name>
<evidence type="ECO:0000256" key="3">
    <source>
        <dbReference type="ARBA" id="ARBA00005552"/>
    </source>
</evidence>
<dbReference type="PATRIC" id="fig|465721.4.peg.3029"/>
<dbReference type="PANTHER" id="PTHR43814">
    <property type="entry name" value="ARGININOSUCCINATE LYASE"/>
    <property type="match status" value="1"/>
</dbReference>
<dbReference type="PRINTS" id="PR00145">
    <property type="entry name" value="ARGSUCLYASE"/>
</dbReference>
<evidence type="ECO:0000256" key="1">
    <source>
        <dbReference type="ARBA" id="ARBA00000985"/>
    </source>
</evidence>
<dbReference type="InterPro" id="IPR008948">
    <property type="entry name" value="L-Aspartase-like"/>
</dbReference>
<comment type="catalytic activity">
    <reaction evidence="1">
        <text>2-(N(omega)-L-arginino)succinate = fumarate + L-arginine</text>
        <dbReference type="Rhea" id="RHEA:24020"/>
        <dbReference type="ChEBI" id="CHEBI:29806"/>
        <dbReference type="ChEBI" id="CHEBI:32682"/>
        <dbReference type="ChEBI" id="CHEBI:57472"/>
        <dbReference type="EC" id="4.3.2.1"/>
    </reaction>
</comment>
<dbReference type="CDD" id="cd01359">
    <property type="entry name" value="Argininosuccinate_lyase"/>
    <property type="match status" value="1"/>
</dbReference>
<keyword evidence="9" id="KW-1185">Reference proteome</keyword>
<dbReference type="Gene3D" id="1.20.200.10">
    <property type="entry name" value="Fumarase/aspartase (Central domain)"/>
    <property type="match status" value="1"/>
</dbReference>
<feature type="domain" description="Fumarate lyase N-terminal" evidence="7">
    <location>
        <begin position="23"/>
        <end position="301"/>
    </location>
</feature>
<reference evidence="8 9" key="1">
    <citation type="submission" date="2015-06" db="EMBL/GenBank/DDBJ databases">
        <title>A Comprehensive Approach to Explore the Metabolic and Phylogenetic Diversity of Bacterial Steroid Degradation in the Environment: Testosterone as an Example.</title>
        <authorList>
            <person name="Yang F.-C."/>
            <person name="Chen Y.-L."/>
            <person name="Yu C.-P."/>
            <person name="Tang S.-L."/>
            <person name="Wang P.-H."/>
            <person name="Ismail W."/>
            <person name="Wang C.-H."/>
            <person name="Yang C.-Y."/>
            <person name="Chiang Y.-R."/>
        </authorList>
    </citation>
    <scope>NUCLEOTIDE SEQUENCE [LARGE SCALE GENOMIC DNA]</scope>
    <source>
        <strain evidence="8 9">DSM 18526</strain>
    </source>
</reference>
<organism evidence="8 9">
    <name type="scientific">Steroidobacter denitrificans</name>
    <dbReference type="NCBI Taxonomy" id="465721"/>
    <lineage>
        <taxon>Bacteria</taxon>
        <taxon>Pseudomonadati</taxon>
        <taxon>Pseudomonadota</taxon>
        <taxon>Gammaproteobacteria</taxon>
        <taxon>Steroidobacterales</taxon>
        <taxon>Steroidobacteraceae</taxon>
        <taxon>Steroidobacter</taxon>
    </lineage>
</organism>
<protein>
    <recommendedName>
        <fullName evidence="4 6">Argininosuccinate lyase</fullName>
        <ecNumber evidence="4 6">4.3.2.1</ecNumber>
    </recommendedName>
</protein>
<dbReference type="SUPFAM" id="SSF48557">
    <property type="entry name" value="L-aspartase-like"/>
    <property type="match status" value="1"/>
</dbReference>
<dbReference type="KEGG" id="sdf:ACG33_14165"/>
<sequence>MSRLWDKGAPLDERVLRYTAGEDHALDNRLVAYDVRASIAHAQMLHAQGLLPAADLEAIRSGLTAIAVEHARGEWQVRLEHEDGQTALENLLTQRIGEAGKRVHLGRSRNDQVLTALRLYLRDAADALAAGVDAVAEALENLARRDASIELPGYTHMQQAMPSSVPLWANGFAAELRDDAQGLRQTHRRLRANPLGSAAGYGSPNLPIDREDTREQLGFETVQMPVTAVQLSRGKAEAQLLFEIALVMQDVARLSADLLLFYTQEFSFVALPDAFTTGSSIMPQKRNPDVFELIRGRSATAMACLAEVMGIVAKLPSGYQRDLQLIKAPLFRSIDLCMETLDILPAALAGVRFRPEKIRLDPSIHAAAEANALVVNEGISFREAYRRIGERLKQDAGKTPK</sequence>
<proteinExistence type="inferred from homology"/>
<dbReference type="PROSITE" id="PS00163">
    <property type="entry name" value="FUMARATE_LYASES"/>
    <property type="match status" value="1"/>
</dbReference>
<dbReference type="InterPro" id="IPR024083">
    <property type="entry name" value="Fumarase/histidase_N"/>
</dbReference>
<dbReference type="GO" id="GO:0004056">
    <property type="term" value="F:argininosuccinate lyase activity"/>
    <property type="evidence" value="ECO:0007669"/>
    <property type="project" value="UniProtKB-UniRule"/>
</dbReference>
<evidence type="ECO:0000256" key="2">
    <source>
        <dbReference type="ARBA" id="ARBA00004941"/>
    </source>
</evidence>
<comment type="pathway">
    <text evidence="2">Amino-acid biosynthesis; L-arginine biosynthesis; L-arginine from L-ornithine and carbamoyl phosphate: step 3/3.</text>
</comment>